<evidence type="ECO:0000313" key="2">
    <source>
        <dbReference type="Proteomes" id="UP000523863"/>
    </source>
</evidence>
<reference evidence="1 2" key="1">
    <citation type="submission" date="2020-08" db="EMBL/GenBank/DDBJ databases">
        <title>Sequencing the genomes of 1000 actinobacteria strains.</title>
        <authorList>
            <person name="Klenk H.-P."/>
        </authorList>
    </citation>
    <scope>NUCLEOTIDE SEQUENCE [LARGE SCALE GENOMIC DNA]</scope>
    <source>
        <strain evidence="1 2">DSM 23694</strain>
    </source>
</reference>
<evidence type="ECO:0008006" key="3">
    <source>
        <dbReference type="Google" id="ProtNLM"/>
    </source>
</evidence>
<protein>
    <recommendedName>
        <fullName evidence="3">Winged helix-turn-helix transcriptional regulator</fullName>
    </recommendedName>
</protein>
<dbReference type="RefSeq" id="WP_183640911.1">
    <property type="nucleotide sequence ID" value="NZ_JACHBL010000001.1"/>
</dbReference>
<sequence length="194" mass="20772">MIVLTIDQRGSRASEDKVQALLEQLRGVQTVRPFQRTAGDELQAVLKSAPDAMGIALHLAQSGDWSVGIGVGPVNEPLPKETRAGSGDAFVYARSAVEAAKKSPANLCLRASEHESAGERLDASLQLVSLLERRRSSPSAEAGRLLASGLTQREIGDSLGISQQAVSSRLSSGLWNEVERMKAWIADDLQELSQ</sequence>
<name>A0A7W8YAQ0_9MICC</name>
<dbReference type="Proteomes" id="UP000523863">
    <property type="component" value="Unassembled WGS sequence"/>
</dbReference>
<accession>A0A7W8YAQ0</accession>
<dbReference type="Gene3D" id="1.10.10.10">
    <property type="entry name" value="Winged helix-like DNA-binding domain superfamily/Winged helix DNA-binding domain"/>
    <property type="match status" value="1"/>
</dbReference>
<dbReference type="AlphaFoldDB" id="A0A7W8YAQ0"/>
<dbReference type="EMBL" id="JACHBL010000001">
    <property type="protein sequence ID" value="MBB5597760.1"/>
    <property type="molecule type" value="Genomic_DNA"/>
</dbReference>
<dbReference type="InterPro" id="IPR036388">
    <property type="entry name" value="WH-like_DNA-bd_sf"/>
</dbReference>
<proteinExistence type="predicted"/>
<comment type="caution">
    <text evidence="1">The sequence shown here is derived from an EMBL/GenBank/DDBJ whole genome shotgun (WGS) entry which is preliminary data.</text>
</comment>
<gene>
    <name evidence="1" type="ORF">BKA12_000840</name>
</gene>
<keyword evidence="2" id="KW-1185">Reference proteome</keyword>
<evidence type="ECO:0000313" key="1">
    <source>
        <dbReference type="EMBL" id="MBB5597760.1"/>
    </source>
</evidence>
<organism evidence="1 2">
    <name type="scientific">Neomicrococcus lactis</name>
    <dbReference type="NCBI Taxonomy" id="732241"/>
    <lineage>
        <taxon>Bacteria</taxon>
        <taxon>Bacillati</taxon>
        <taxon>Actinomycetota</taxon>
        <taxon>Actinomycetes</taxon>
        <taxon>Micrococcales</taxon>
        <taxon>Micrococcaceae</taxon>
        <taxon>Neomicrococcus</taxon>
    </lineage>
</organism>